<evidence type="ECO:0000256" key="1">
    <source>
        <dbReference type="ARBA" id="ARBA00022630"/>
    </source>
</evidence>
<dbReference type="AlphaFoldDB" id="A0AAN1RU11"/>
<keyword evidence="1" id="KW-0285">Flavoprotein</keyword>
<dbReference type="InterPro" id="IPR051799">
    <property type="entry name" value="NADH_flavin_oxidoreductase"/>
</dbReference>
<dbReference type="GeneID" id="92997353"/>
<name>A0AAN1RU11_9BORD</name>
<reference evidence="5" key="1">
    <citation type="submission" date="2017-10" db="EMBL/GenBank/DDBJ databases">
        <title>Whole genome sequencing of various Bordetella species.</title>
        <authorList>
            <person name="Weigand M.R."/>
            <person name="Loparev V."/>
            <person name="Peng Y."/>
            <person name="Bowden K.E."/>
            <person name="Tondella M.L."/>
            <person name="Williams M.M."/>
        </authorList>
    </citation>
    <scope>NUCLEOTIDE SEQUENCE [LARGE SCALE GENOMIC DNA]</scope>
    <source>
        <strain evidence="5">H720</strain>
    </source>
</reference>
<sequence length="348" mass="36884">MTQPILSTVSLCGLALRNRIAVAPMSRMQGDAAGQPGADTAAYYARYARHGAALVITEALYTAGPAARAYHGQPGMACAGHAQAWRAVTAAVHEQGGKIFAQLQHAGKLAEPGLHGRPLAPVDSVAQGLSWQTGRPNAPAHAATAQEIEQIIQGYGESAALAQEAGFDGVEIHGARGYLVHDFTSASNTRKDAWGERARLAEAILAAVKSACRLPVSFNYSIYKMDDYHHQPGREALAGLLPRLRAAGADILHMSARRILRPEPWGQSLAQLAQEVAPGPLIINGGLKTLPDCEEALAATQATLVALARPFLANPDWLDRNLAGHALREYAPGMERLPLLQPLPPLSA</sequence>
<dbReference type="Pfam" id="PF00724">
    <property type="entry name" value="Oxidored_FMN"/>
    <property type="match status" value="1"/>
</dbReference>
<protein>
    <submittedName>
        <fullName evidence="4">NADH-dependent flavin oxidoreductase</fullName>
    </submittedName>
</protein>
<organism evidence="4 5">
    <name type="scientific">Bordetella hinzii</name>
    <dbReference type="NCBI Taxonomy" id="103855"/>
    <lineage>
        <taxon>Bacteria</taxon>
        <taxon>Pseudomonadati</taxon>
        <taxon>Pseudomonadota</taxon>
        <taxon>Betaproteobacteria</taxon>
        <taxon>Burkholderiales</taxon>
        <taxon>Alcaligenaceae</taxon>
        <taxon>Bordetella</taxon>
    </lineage>
</organism>
<evidence type="ECO:0000313" key="5">
    <source>
        <dbReference type="Proteomes" id="UP000282741"/>
    </source>
</evidence>
<dbReference type="GO" id="GO:0010181">
    <property type="term" value="F:FMN binding"/>
    <property type="evidence" value="ECO:0007669"/>
    <property type="project" value="InterPro"/>
</dbReference>
<keyword evidence="2" id="KW-0560">Oxidoreductase</keyword>
<dbReference type="InterPro" id="IPR013785">
    <property type="entry name" value="Aldolase_TIM"/>
</dbReference>
<dbReference type="Proteomes" id="UP000282741">
    <property type="component" value="Chromosome"/>
</dbReference>
<dbReference type="CDD" id="cd02803">
    <property type="entry name" value="OYE_like_FMN_family"/>
    <property type="match status" value="1"/>
</dbReference>
<dbReference type="PANTHER" id="PTHR43656">
    <property type="entry name" value="BINDING OXIDOREDUCTASE, PUTATIVE (AFU_ORTHOLOGUE AFUA_2G08260)-RELATED"/>
    <property type="match status" value="1"/>
</dbReference>
<proteinExistence type="predicted"/>
<gene>
    <name evidence="4" type="ORF">CS347_02025</name>
</gene>
<feature type="domain" description="NADH:flavin oxidoreductase/NADH oxidase N-terminal" evidence="3">
    <location>
        <begin position="15"/>
        <end position="320"/>
    </location>
</feature>
<dbReference type="EMBL" id="CP024172">
    <property type="protein sequence ID" value="AZW15645.1"/>
    <property type="molecule type" value="Genomic_DNA"/>
</dbReference>
<evidence type="ECO:0000256" key="2">
    <source>
        <dbReference type="ARBA" id="ARBA00023002"/>
    </source>
</evidence>
<dbReference type="PANTHER" id="PTHR43656:SF2">
    <property type="entry name" value="BINDING OXIDOREDUCTASE, PUTATIVE (AFU_ORTHOLOGUE AFUA_2G08260)-RELATED"/>
    <property type="match status" value="1"/>
</dbReference>
<dbReference type="Gene3D" id="3.20.20.70">
    <property type="entry name" value="Aldolase class I"/>
    <property type="match status" value="1"/>
</dbReference>
<accession>A0AAN1RU11</accession>
<evidence type="ECO:0000259" key="3">
    <source>
        <dbReference type="Pfam" id="PF00724"/>
    </source>
</evidence>
<dbReference type="GO" id="GO:0016491">
    <property type="term" value="F:oxidoreductase activity"/>
    <property type="evidence" value="ECO:0007669"/>
    <property type="project" value="UniProtKB-KW"/>
</dbReference>
<dbReference type="RefSeq" id="WP_032978987.1">
    <property type="nucleotide sequence ID" value="NZ_CP012077.1"/>
</dbReference>
<evidence type="ECO:0000313" key="4">
    <source>
        <dbReference type="EMBL" id="AZW15645.1"/>
    </source>
</evidence>
<dbReference type="SUPFAM" id="SSF51395">
    <property type="entry name" value="FMN-linked oxidoreductases"/>
    <property type="match status" value="1"/>
</dbReference>
<dbReference type="InterPro" id="IPR001155">
    <property type="entry name" value="OxRdtase_FMN_N"/>
</dbReference>